<dbReference type="Pfam" id="PF00226">
    <property type="entry name" value="DnaJ"/>
    <property type="match status" value="1"/>
</dbReference>
<dbReference type="SMART" id="SM00271">
    <property type="entry name" value="DnaJ"/>
    <property type="match status" value="1"/>
</dbReference>
<evidence type="ECO:0000259" key="3">
    <source>
        <dbReference type="PROSITE" id="PS50076"/>
    </source>
</evidence>
<dbReference type="CDD" id="cd06257">
    <property type="entry name" value="DnaJ"/>
    <property type="match status" value="1"/>
</dbReference>
<feature type="transmembrane region" description="Helical" evidence="2">
    <location>
        <begin position="117"/>
        <end position="138"/>
    </location>
</feature>
<proteinExistence type="predicted"/>
<dbReference type="PROSITE" id="PS50076">
    <property type="entry name" value="DNAJ_2"/>
    <property type="match status" value="1"/>
</dbReference>
<name>A0ABY4JA01_9BACT</name>
<feature type="region of interest" description="Disordered" evidence="1">
    <location>
        <begin position="74"/>
        <end position="99"/>
    </location>
</feature>
<evidence type="ECO:0000256" key="2">
    <source>
        <dbReference type="SAM" id="Phobius"/>
    </source>
</evidence>
<protein>
    <submittedName>
        <fullName evidence="4">J domain-containing protein</fullName>
    </submittedName>
</protein>
<dbReference type="InterPro" id="IPR036869">
    <property type="entry name" value="J_dom_sf"/>
</dbReference>
<feature type="domain" description="J" evidence="3">
    <location>
        <begin position="3"/>
        <end position="67"/>
    </location>
</feature>
<keyword evidence="2" id="KW-1133">Transmembrane helix</keyword>
<gene>
    <name evidence="4" type="ORF">MWH26_15840</name>
</gene>
<keyword evidence="2" id="KW-0472">Membrane</keyword>
<feature type="transmembrane region" description="Helical" evidence="2">
    <location>
        <begin position="217"/>
        <end position="237"/>
    </location>
</feature>
<feature type="transmembrane region" description="Helical" evidence="2">
    <location>
        <begin position="243"/>
        <end position="264"/>
    </location>
</feature>
<reference evidence="4 5" key="1">
    <citation type="submission" date="2022-04" db="EMBL/GenBank/DDBJ databases">
        <title>Hymenobacter sp. isolated from the air.</title>
        <authorList>
            <person name="Won M."/>
            <person name="Lee C.-M."/>
            <person name="Woen H.-Y."/>
            <person name="Kwon S.-W."/>
        </authorList>
    </citation>
    <scope>NUCLEOTIDE SEQUENCE [LARGE SCALE GENOMIC DNA]</scope>
    <source>
        <strain evidence="5">5516 S-25</strain>
    </source>
</reference>
<accession>A0ABY4JA01</accession>
<dbReference type="PRINTS" id="PR00625">
    <property type="entry name" value="JDOMAIN"/>
</dbReference>
<dbReference type="Gene3D" id="1.10.287.110">
    <property type="entry name" value="DnaJ domain"/>
    <property type="match status" value="1"/>
</dbReference>
<dbReference type="InterPro" id="IPR050817">
    <property type="entry name" value="DjlA_DnaK_co-chaperone"/>
</dbReference>
<dbReference type="PANTHER" id="PTHR24074">
    <property type="entry name" value="CO-CHAPERONE PROTEIN DJLA"/>
    <property type="match status" value="1"/>
</dbReference>
<dbReference type="Proteomes" id="UP000829647">
    <property type="component" value="Chromosome"/>
</dbReference>
<keyword evidence="2" id="KW-0812">Transmembrane</keyword>
<dbReference type="RefSeq" id="WP_247975034.1">
    <property type="nucleotide sequence ID" value="NZ_CP095848.1"/>
</dbReference>
<evidence type="ECO:0000256" key="1">
    <source>
        <dbReference type="SAM" id="MobiDB-lite"/>
    </source>
</evidence>
<evidence type="ECO:0000313" key="5">
    <source>
        <dbReference type="Proteomes" id="UP000829647"/>
    </source>
</evidence>
<dbReference type="EMBL" id="CP095848">
    <property type="protein sequence ID" value="UPL48649.1"/>
    <property type="molecule type" value="Genomic_DNA"/>
</dbReference>
<dbReference type="SUPFAM" id="SSF46565">
    <property type="entry name" value="Chaperone J-domain"/>
    <property type="match status" value="1"/>
</dbReference>
<evidence type="ECO:0000313" key="4">
    <source>
        <dbReference type="EMBL" id="UPL48649.1"/>
    </source>
</evidence>
<dbReference type="InterPro" id="IPR001623">
    <property type="entry name" value="DnaJ_domain"/>
</dbReference>
<keyword evidence="5" id="KW-1185">Reference proteome</keyword>
<organism evidence="4 5">
    <name type="scientific">Hymenobacter sublimis</name>
    <dbReference type="NCBI Taxonomy" id="2933777"/>
    <lineage>
        <taxon>Bacteria</taxon>
        <taxon>Pseudomonadati</taxon>
        <taxon>Bacteroidota</taxon>
        <taxon>Cytophagia</taxon>
        <taxon>Cytophagales</taxon>
        <taxon>Hymenobacteraceae</taxon>
        <taxon>Hymenobacter</taxon>
    </lineage>
</organism>
<sequence>MSTFYATLEVSEQATAEEIRRAYRRLVLLTHPDRTPDPAAHERYLAVNAAYDVLSQPERRQLYDAALAIRRRPPAPAPVATSPGRTNRDRHRRPMAQVRRGPTPDPYAVVYARYAPWARRFCLLMLVFCGLLLVDFCWTREYPREVVQAVERHSLSSRRSGMVTYYTFHTPHASFRSYEYDWTIGTALAIRKSALFGQIRQFAVGGQGWQRADQVSIYGNFLFAPALLLLIAAAGTFRRRSNVFVFNCSLGCGLLLLVVIYFLVRS</sequence>